<sequence length="165" mass="19145">MAHFDFEQFARGYSSFDDQTWHRLRVLYHPDARFRDPVHDIRGHEQIERYFDDMAQAAQDCAFTLNEPVIRDDTVVVEWQMIFTSKNLNKGRPITVDGISRLRTENGLIVEHRDYYDLGQMLYENVPLLGRIIRWLKGRLAGSTNGQESDGIDESVATEGLVRGK</sequence>
<dbReference type="Proteomes" id="UP001409585">
    <property type="component" value="Unassembled WGS sequence"/>
</dbReference>
<organism evidence="3 4">
    <name type="scientific">Halioxenophilus aromaticivorans</name>
    <dbReference type="NCBI Taxonomy" id="1306992"/>
    <lineage>
        <taxon>Bacteria</taxon>
        <taxon>Pseudomonadati</taxon>
        <taxon>Pseudomonadota</taxon>
        <taxon>Gammaproteobacteria</taxon>
        <taxon>Alteromonadales</taxon>
        <taxon>Alteromonadaceae</taxon>
        <taxon>Halioxenophilus</taxon>
    </lineage>
</organism>
<protein>
    <submittedName>
        <fullName evidence="3">Nuclear transport factor 2 family protein</fullName>
    </submittedName>
</protein>
<name>A0AAV3TY51_9ALTE</name>
<evidence type="ECO:0000313" key="4">
    <source>
        <dbReference type="Proteomes" id="UP001409585"/>
    </source>
</evidence>
<keyword evidence="4" id="KW-1185">Reference proteome</keyword>
<evidence type="ECO:0000259" key="2">
    <source>
        <dbReference type="Pfam" id="PF12680"/>
    </source>
</evidence>
<dbReference type="EMBL" id="BAABLX010000007">
    <property type="protein sequence ID" value="GAA4933966.1"/>
    <property type="molecule type" value="Genomic_DNA"/>
</dbReference>
<dbReference type="InterPro" id="IPR037401">
    <property type="entry name" value="SnoaL-like"/>
</dbReference>
<feature type="region of interest" description="Disordered" evidence="1">
    <location>
        <begin position="143"/>
        <end position="165"/>
    </location>
</feature>
<evidence type="ECO:0000256" key="1">
    <source>
        <dbReference type="SAM" id="MobiDB-lite"/>
    </source>
</evidence>
<reference evidence="4" key="1">
    <citation type="journal article" date="2019" name="Int. J. Syst. Evol. Microbiol.">
        <title>The Global Catalogue of Microorganisms (GCM) 10K type strain sequencing project: providing services to taxonomists for standard genome sequencing and annotation.</title>
        <authorList>
            <consortium name="The Broad Institute Genomics Platform"/>
            <consortium name="The Broad Institute Genome Sequencing Center for Infectious Disease"/>
            <person name="Wu L."/>
            <person name="Ma J."/>
        </authorList>
    </citation>
    <scope>NUCLEOTIDE SEQUENCE [LARGE SCALE GENOMIC DNA]</scope>
    <source>
        <strain evidence="4">JCM 19134</strain>
    </source>
</reference>
<evidence type="ECO:0000313" key="3">
    <source>
        <dbReference type="EMBL" id="GAA4933966.1"/>
    </source>
</evidence>
<dbReference type="Pfam" id="PF12680">
    <property type="entry name" value="SnoaL_2"/>
    <property type="match status" value="1"/>
</dbReference>
<dbReference type="RefSeq" id="WP_345417531.1">
    <property type="nucleotide sequence ID" value="NZ_AP031496.1"/>
</dbReference>
<dbReference type="InterPro" id="IPR032710">
    <property type="entry name" value="NTF2-like_dom_sf"/>
</dbReference>
<proteinExistence type="predicted"/>
<comment type="caution">
    <text evidence="3">The sequence shown here is derived from an EMBL/GenBank/DDBJ whole genome shotgun (WGS) entry which is preliminary data.</text>
</comment>
<dbReference type="Gene3D" id="3.10.450.50">
    <property type="match status" value="1"/>
</dbReference>
<feature type="domain" description="SnoaL-like" evidence="2">
    <location>
        <begin position="12"/>
        <end position="112"/>
    </location>
</feature>
<accession>A0AAV3TY51</accession>
<dbReference type="AlphaFoldDB" id="A0AAV3TY51"/>
<gene>
    <name evidence="3" type="ORF">GCM10025791_08400</name>
</gene>
<dbReference type="SUPFAM" id="SSF54427">
    <property type="entry name" value="NTF2-like"/>
    <property type="match status" value="1"/>
</dbReference>